<evidence type="ECO:0000313" key="5">
    <source>
        <dbReference type="EMBL" id="WAH64470.1"/>
    </source>
</evidence>
<accession>A0AA47EUP8</accession>
<name>A0AA47EUP8_9XANT</name>
<dbReference type="EMBL" id="CP107241">
    <property type="protein sequence ID" value="WAH64470.1"/>
    <property type="molecule type" value="Genomic_DNA"/>
</dbReference>
<reference evidence="5" key="1">
    <citation type="submission" date="2022-10" db="EMBL/GenBank/DDBJ databases">
        <title>Complete genome sequence resource for Xanthomonas hortorum isolated from Greek Oregano.</title>
        <authorList>
            <person name="Gonzalez-Tobon J."/>
            <person name="Helmann T.C."/>
            <person name="Daughtrey M."/>
            <person name="Stodghill P.V."/>
            <person name="Filiatrault M.J."/>
        </authorList>
    </citation>
    <scope>NUCLEOTIDE SEQUENCE</scope>
    <source>
        <strain evidence="5">Oregano 108</strain>
    </source>
</reference>
<dbReference type="PROSITE" id="PS51257">
    <property type="entry name" value="PROKAR_LIPOPROTEIN"/>
    <property type="match status" value="1"/>
</dbReference>
<dbReference type="GO" id="GO:0016020">
    <property type="term" value="C:membrane"/>
    <property type="evidence" value="ECO:0007669"/>
    <property type="project" value="InterPro"/>
</dbReference>
<organism evidence="5 6">
    <name type="scientific">Xanthomonas hortorum</name>
    <dbReference type="NCBI Taxonomy" id="56454"/>
    <lineage>
        <taxon>Bacteria</taxon>
        <taxon>Pseudomonadati</taxon>
        <taxon>Pseudomonadota</taxon>
        <taxon>Gammaproteobacteria</taxon>
        <taxon>Lysobacterales</taxon>
        <taxon>Lysobacteraceae</taxon>
        <taxon>Xanthomonas</taxon>
    </lineage>
</organism>
<proteinExistence type="inferred from homology"/>
<evidence type="ECO:0000313" key="6">
    <source>
        <dbReference type="Proteomes" id="UP001164737"/>
    </source>
</evidence>
<dbReference type="PANTHER" id="PTHR30035">
    <property type="entry name" value="LIPOPROTEIN VACJ-RELATED"/>
    <property type="match status" value="1"/>
</dbReference>
<keyword evidence="5" id="KW-0449">Lipoprotein</keyword>
<dbReference type="Pfam" id="PF04333">
    <property type="entry name" value="MlaA"/>
    <property type="match status" value="1"/>
</dbReference>
<evidence type="ECO:0000256" key="3">
    <source>
        <dbReference type="SAM" id="MobiDB-lite"/>
    </source>
</evidence>
<keyword evidence="2 4" id="KW-0732">Signal</keyword>
<dbReference type="PANTHER" id="PTHR30035:SF3">
    <property type="entry name" value="INTERMEMBRANE PHOSPHOLIPID TRANSPORT SYSTEM LIPOPROTEIN MLAA"/>
    <property type="match status" value="1"/>
</dbReference>
<evidence type="ECO:0000256" key="1">
    <source>
        <dbReference type="ARBA" id="ARBA00010634"/>
    </source>
</evidence>
<comment type="similarity">
    <text evidence="1">Belongs to the MlaA family.</text>
</comment>
<dbReference type="PRINTS" id="PR01805">
    <property type="entry name" value="VACJLIPOPROT"/>
</dbReference>
<sequence>MTISRYLAAAGALLLLSACASRPATTQASAPTMIGPPIGATLVAPPSSQSTLDPHAQQHVAGAPAAQDTAGIALPAAPQSVQSTATTQASADAGAHAEQDAQALYTTAPVRDPWEAYNRKIHGFNRGADKVLFRPVAVAYDKITPTPVKTGIRNIFGNLGQPGTAVSQVMQGHPVKAAQSLGRFVVNSTIGVAGLFDPATRFGMPRYNEDVGQVFATWGWDNSRYLVMPILGPGTVRDTVGRFGDQQLTPINYIDSARIANSLISLQLADGRARMLPMDAARRDAVDDYTFVRDAWAQRRQKQIADE</sequence>
<protein>
    <submittedName>
        <fullName evidence="5">VacJ family lipoprotein</fullName>
    </submittedName>
</protein>
<evidence type="ECO:0000256" key="2">
    <source>
        <dbReference type="ARBA" id="ARBA00022729"/>
    </source>
</evidence>
<feature type="region of interest" description="Disordered" evidence="3">
    <location>
        <begin position="39"/>
        <end position="98"/>
    </location>
</feature>
<dbReference type="Proteomes" id="UP001164737">
    <property type="component" value="Chromosome"/>
</dbReference>
<evidence type="ECO:0000256" key="4">
    <source>
        <dbReference type="SAM" id="SignalP"/>
    </source>
</evidence>
<dbReference type="AlphaFoldDB" id="A0AA47EUP8"/>
<dbReference type="InterPro" id="IPR007428">
    <property type="entry name" value="MlaA"/>
</dbReference>
<feature type="chain" id="PRO_5041226741" evidence="4">
    <location>
        <begin position="21"/>
        <end position="307"/>
    </location>
</feature>
<gene>
    <name evidence="5" type="ORF">OEG85_00210</name>
</gene>
<dbReference type="GO" id="GO:0120010">
    <property type="term" value="P:intermembrane phospholipid transfer"/>
    <property type="evidence" value="ECO:0007669"/>
    <property type="project" value="TreeGrafter"/>
</dbReference>
<feature type="compositionally biased region" description="Low complexity" evidence="3">
    <location>
        <begin position="76"/>
        <end position="96"/>
    </location>
</feature>
<dbReference type="RefSeq" id="WP_268213484.1">
    <property type="nucleotide sequence ID" value="NZ_CP107241.1"/>
</dbReference>
<feature type="signal peptide" evidence="4">
    <location>
        <begin position="1"/>
        <end position="20"/>
    </location>
</feature>